<gene>
    <name evidence="8" type="ORF">H4R26_002046</name>
</gene>
<comment type="caution">
    <text evidence="8">The sequence shown here is derived from an EMBL/GenBank/DDBJ whole genome shotgun (WGS) entry which is preliminary data.</text>
</comment>
<dbReference type="InterPro" id="IPR027417">
    <property type="entry name" value="P-loop_NTPase"/>
</dbReference>
<feature type="domain" description="AAA+ ATPase" evidence="7">
    <location>
        <begin position="165"/>
        <end position="299"/>
    </location>
</feature>
<dbReference type="FunFam" id="3.40.50.300:FF:001054">
    <property type="entry name" value="ATPase, AAA family, putative"/>
    <property type="match status" value="1"/>
</dbReference>
<dbReference type="GO" id="GO:0016887">
    <property type="term" value="F:ATP hydrolysis activity"/>
    <property type="evidence" value="ECO:0007669"/>
    <property type="project" value="InterPro"/>
</dbReference>
<dbReference type="Pfam" id="PF00004">
    <property type="entry name" value="AAA"/>
    <property type="match status" value="1"/>
</dbReference>
<proteinExistence type="inferred from homology"/>
<dbReference type="GO" id="GO:0005737">
    <property type="term" value="C:cytoplasm"/>
    <property type="evidence" value="ECO:0007669"/>
    <property type="project" value="UniProtKB-SubCell"/>
</dbReference>
<evidence type="ECO:0000256" key="6">
    <source>
        <dbReference type="RuleBase" id="RU003651"/>
    </source>
</evidence>
<evidence type="ECO:0000256" key="3">
    <source>
        <dbReference type="ARBA" id="ARBA00022490"/>
    </source>
</evidence>
<dbReference type="PANTHER" id="PTHR23077">
    <property type="entry name" value="AAA-FAMILY ATPASE"/>
    <property type="match status" value="1"/>
</dbReference>
<evidence type="ECO:0000256" key="1">
    <source>
        <dbReference type="ARBA" id="ARBA00004496"/>
    </source>
</evidence>
<dbReference type="OrthoDB" id="10254455at2759"/>
<keyword evidence="4 6" id="KW-0547">Nucleotide-binding</keyword>
<organism evidence="8 9">
    <name type="scientific">Coemansia thaxteri</name>
    <dbReference type="NCBI Taxonomy" id="2663907"/>
    <lineage>
        <taxon>Eukaryota</taxon>
        <taxon>Fungi</taxon>
        <taxon>Fungi incertae sedis</taxon>
        <taxon>Zoopagomycota</taxon>
        <taxon>Kickxellomycotina</taxon>
        <taxon>Kickxellomycetes</taxon>
        <taxon>Kickxellales</taxon>
        <taxon>Kickxellaceae</taxon>
        <taxon>Coemansia</taxon>
    </lineage>
</organism>
<evidence type="ECO:0000313" key="8">
    <source>
        <dbReference type="EMBL" id="KAJ2005254.1"/>
    </source>
</evidence>
<dbReference type="InterPro" id="IPR003959">
    <property type="entry name" value="ATPase_AAA_core"/>
</dbReference>
<evidence type="ECO:0000259" key="7">
    <source>
        <dbReference type="SMART" id="SM00382"/>
    </source>
</evidence>
<evidence type="ECO:0000256" key="5">
    <source>
        <dbReference type="ARBA" id="ARBA00022840"/>
    </source>
</evidence>
<protein>
    <recommendedName>
        <fullName evidence="7">AAA+ ATPase domain-containing protein</fullName>
    </recommendedName>
</protein>
<dbReference type="EMBL" id="JANBQF010000111">
    <property type="protein sequence ID" value="KAJ2005254.1"/>
    <property type="molecule type" value="Genomic_DNA"/>
</dbReference>
<accession>A0A9W8EJW7</accession>
<dbReference type="AlphaFoldDB" id="A0A9W8EJW7"/>
<dbReference type="PANTHER" id="PTHR23077:SF171">
    <property type="entry name" value="NUCLEAR VALOSIN-CONTAINING PROTEIN-LIKE"/>
    <property type="match status" value="1"/>
</dbReference>
<keyword evidence="9" id="KW-1185">Reference proteome</keyword>
<feature type="domain" description="AAA+ ATPase" evidence="7">
    <location>
        <begin position="1"/>
        <end position="120"/>
    </location>
</feature>
<reference evidence="8" key="1">
    <citation type="submission" date="2022-07" db="EMBL/GenBank/DDBJ databases">
        <title>Phylogenomic reconstructions and comparative analyses of Kickxellomycotina fungi.</title>
        <authorList>
            <person name="Reynolds N.K."/>
            <person name="Stajich J.E."/>
            <person name="Barry K."/>
            <person name="Grigoriev I.V."/>
            <person name="Crous P."/>
            <person name="Smith M.E."/>
        </authorList>
    </citation>
    <scope>NUCLEOTIDE SEQUENCE</scope>
    <source>
        <strain evidence="8">IMI 214461</strain>
    </source>
</reference>
<dbReference type="InterPro" id="IPR050168">
    <property type="entry name" value="AAA_ATPase_domain"/>
</dbReference>
<name>A0A9W8EJW7_9FUNG</name>
<evidence type="ECO:0000256" key="4">
    <source>
        <dbReference type="ARBA" id="ARBA00022741"/>
    </source>
</evidence>
<dbReference type="Gene3D" id="1.10.8.60">
    <property type="match status" value="1"/>
</dbReference>
<dbReference type="InterPro" id="IPR003593">
    <property type="entry name" value="AAA+_ATPase"/>
</dbReference>
<dbReference type="Gene3D" id="3.40.50.300">
    <property type="entry name" value="P-loop containing nucleotide triphosphate hydrolases"/>
    <property type="match status" value="1"/>
</dbReference>
<comment type="similarity">
    <text evidence="2 6">Belongs to the AAA ATPase family.</text>
</comment>
<dbReference type="InterPro" id="IPR003960">
    <property type="entry name" value="ATPase_AAA_CS"/>
</dbReference>
<dbReference type="SMART" id="SM00382">
    <property type="entry name" value="AAA"/>
    <property type="match status" value="2"/>
</dbReference>
<keyword evidence="5 6" id="KW-0067">ATP-binding</keyword>
<dbReference type="SUPFAM" id="SSF52540">
    <property type="entry name" value="P-loop containing nucleoside triphosphate hydrolases"/>
    <property type="match status" value="1"/>
</dbReference>
<dbReference type="GO" id="GO:0005524">
    <property type="term" value="F:ATP binding"/>
    <property type="evidence" value="ECO:0007669"/>
    <property type="project" value="UniProtKB-KW"/>
</dbReference>
<dbReference type="PROSITE" id="PS00674">
    <property type="entry name" value="AAA"/>
    <property type="match status" value="1"/>
</dbReference>
<dbReference type="Proteomes" id="UP001150907">
    <property type="component" value="Unassembled WGS sequence"/>
</dbReference>
<evidence type="ECO:0000256" key="2">
    <source>
        <dbReference type="ARBA" id="ARBA00006914"/>
    </source>
</evidence>
<keyword evidence="3" id="KW-0963">Cytoplasm</keyword>
<comment type="subcellular location">
    <subcellularLocation>
        <location evidence="1">Cytoplasm</location>
    </subcellularLocation>
</comment>
<sequence>MHALMLSGRAGIGKSLLLTETARHFNCNVLKINLGRAVAAGGQHNALKQKLLRVAVDQRTLVWLADVELFHGLYGRVVEEFIEHARSKTVAELFAFVACQLEPRHDLIRGSSAANVDTPAFSKSAVAAVGWQDIGGLEKIIEELKETIVWPLIHREEFTRLGIRPPRGVLLYGPPGTGKTMLARAAANEVAANFISVAIPDLIKGEVGESEKALAAIFESAARSPSVVFLDEIEAIFGSREQSGEVGKKLISQLFLEMDNIPENASVVILAATNAPHLMDPSILRSGRLDKKIHIPRPNYSGRLDILTRATQHLTIDSATELLPRLAEAEMSGAEIKALVRCACYSAIQRGSTVLCKQDFDVALATANANGQYIA</sequence>
<evidence type="ECO:0000313" key="9">
    <source>
        <dbReference type="Proteomes" id="UP001150907"/>
    </source>
</evidence>